<evidence type="ECO:0000256" key="11">
    <source>
        <dbReference type="SAM" id="Phobius"/>
    </source>
</evidence>
<protein>
    <submittedName>
        <fullName evidence="14">ATP-binding cassette, subfamily B</fullName>
    </submittedName>
</protein>
<keyword evidence="15" id="KW-1185">Reference proteome</keyword>
<keyword evidence="8 11" id="KW-1133">Transmembrane helix</keyword>
<dbReference type="Proteomes" id="UP000198797">
    <property type="component" value="Unassembled WGS sequence"/>
</dbReference>
<dbReference type="InterPro" id="IPR003593">
    <property type="entry name" value="AAA+_ATPase"/>
</dbReference>
<evidence type="ECO:0000256" key="8">
    <source>
        <dbReference type="ARBA" id="ARBA00022989"/>
    </source>
</evidence>
<dbReference type="FunFam" id="3.40.50.300:FF:000221">
    <property type="entry name" value="Multidrug ABC transporter ATP-binding protein"/>
    <property type="match status" value="1"/>
</dbReference>
<keyword evidence="2" id="KW-0813">Transport</keyword>
<evidence type="ECO:0000256" key="3">
    <source>
        <dbReference type="ARBA" id="ARBA00022475"/>
    </source>
</evidence>
<dbReference type="CDD" id="cd18550">
    <property type="entry name" value="ABC_6TM_exporter_like"/>
    <property type="match status" value="1"/>
</dbReference>
<evidence type="ECO:0000256" key="1">
    <source>
        <dbReference type="ARBA" id="ARBA00004429"/>
    </source>
</evidence>
<comment type="subcellular location">
    <subcellularLocation>
        <location evidence="1">Cell inner membrane</location>
        <topology evidence="1">Multi-pass membrane protein</topology>
    </subcellularLocation>
</comment>
<dbReference type="InterPro" id="IPR011527">
    <property type="entry name" value="ABC1_TM_dom"/>
</dbReference>
<dbReference type="Gene3D" id="1.20.1560.10">
    <property type="entry name" value="ABC transporter type 1, transmembrane domain"/>
    <property type="match status" value="1"/>
</dbReference>
<gene>
    <name evidence="14" type="ORF">GA0070216_113129</name>
</gene>
<dbReference type="SMART" id="SM00382">
    <property type="entry name" value="AAA"/>
    <property type="match status" value="1"/>
</dbReference>
<dbReference type="GO" id="GO:0005524">
    <property type="term" value="F:ATP binding"/>
    <property type="evidence" value="ECO:0007669"/>
    <property type="project" value="UniProtKB-KW"/>
</dbReference>
<evidence type="ECO:0000259" key="12">
    <source>
        <dbReference type="PROSITE" id="PS50893"/>
    </source>
</evidence>
<dbReference type="InterPro" id="IPR027417">
    <property type="entry name" value="P-loop_NTPase"/>
</dbReference>
<evidence type="ECO:0000313" key="15">
    <source>
        <dbReference type="Proteomes" id="UP000198797"/>
    </source>
</evidence>
<dbReference type="GO" id="GO:0005886">
    <property type="term" value="C:plasma membrane"/>
    <property type="evidence" value="ECO:0007669"/>
    <property type="project" value="UniProtKB-SubCell"/>
</dbReference>
<feature type="transmembrane region" description="Helical" evidence="11">
    <location>
        <begin position="261"/>
        <end position="283"/>
    </location>
</feature>
<evidence type="ECO:0000256" key="10">
    <source>
        <dbReference type="ARBA" id="ARBA00023455"/>
    </source>
</evidence>
<evidence type="ECO:0000256" key="5">
    <source>
        <dbReference type="ARBA" id="ARBA00022692"/>
    </source>
</evidence>
<feature type="transmembrane region" description="Helical" evidence="11">
    <location>
        <begin position="176"/>
        <end position="194"/>
    </location>
</feature>
<dbReference type="SUPFAM" id="SSF52540">
    <property type="entry name" value="P-loop containing nucleoside triphosphate hydrolases"/>
    <property type="match status" value="1"/>
</dbReference>
<dbReference type="EMBL" id="FMCU01000013">
    <property type="protein sequence ID" value="SCF40222.1"/>
    <property type="molecule type" value="Genomic_DNA"/>
</dbReference>
<evidence type="ECO:0000256" key="4">
    <source>
        <dbReference type="ARBA" id="ARBA00022519"/>
    </source>
</evidence>
<keyword evidence="4" id="KW-0997">Cell inner membrane</keyword>
<dbReference type="InterPro" id="IPR017871">
    <property type="entry name" value="ABC_transporter-like_CS"/>
</dbReference>
<feature type="transmembrane region" description="Helical" evidence="11">
    <location>
        <begin position="71"/>
        <end position="92"/>
    </location>
</feature>
<feature type="transmembrane region" description="Helical" evidence="11">
    <location>
        <begin position="150"/>
        <end position="170"/>
    </location>
</feature>
<evidence type="ECO:0000256" key="7">
    <source>
        <dbReference type="ARBA" id="ARBA00022840"/>
    </source>
</evidence>
<reference evidence="15" key="1">
    <citation type="submission" date="2016-06" db="EMBL/GenBank/DDBJ databases">
        <authorList>
            <person name="Varghese N."/>
            <person name="Submissions Spin"/>
        </authorList>
    </citation>
    <scope>NUCLEOTIDE SEQUENCE [LARGE SCALE GENOMIC DNA]</scope>
    <source>
        <strain evidence="15">DSM 44100</strain>
    </source>
</reference>
<dbReference type="Gene3D" id="3.40.50.300">
    <property type="entry name" value="P-loop containing nucleotide triphosphate hydrolases"/>
    <property type="match status" value="1"/>
</dbReference>
<evidence type="ECO:0000313" key="14">
    <source>
        <dbReference type="EMBL" id="SCF40222.1"/>
    </source>
</evidence>
<dbReference type="InterPro" id="IPR003439">
    <property type="entry name" value="ABC_transporter-like_ATP-bd"/>
</dbReference>
<dbReference type="GO" id="GO:0016887">
    <property type="term" value="F:ATP hydrolysis activity"/>
    <property type="evidence" value="ECO:0007669"/>
    <property type="project" value="InterPro"/>
</dbReference>
<dbReference type="OrthoDB" id="9806127at2"/>
<name>A0A1C5A4S0_9ACTN</name>
<feature type="transmembrane region" description="Helical" evidence="11">
    <location>
        <begin position="37"/>
        <end position="59"/>
    </location>
</feature>
<dbReference type="SUPFAM" id="SSF90123">
    <property type="entry name" value="ABC transporter transmembrane region"/>
    <property type="match status" value="1"/>
</dbReference>
<dbReference type="GO" id="GO:0015421">
    <property type="term" value="F:ABC-type oligopeptide transporter activity"/>
    <property type="evidence" value="ECO:0007669"/>
    <property type="project" value="TreeGrafter"/>
</dbReference>
<dbReference type="PANTHER" id="PTHR43394:SF1">
    <property type="entry name" value="ATP-BINDING CASSETTE SUB-FAMILY B MEMBER 10, MITOCHONDRIAL"/>
    <property type="match status" value="1"/>
</dbReference>
<feature type="domain" description="ABC transporter" evidence="12">
    <location>
        <begin position="358"/>
        <end position="613"/>
    </location>
</feature>
<sequence>MAENGPAASSTKRPEVRWRTLRRILPYVLKYRWRLSLLLLLTVVEAAIVAAGPVILKAVVDDGILPGRTSVVLWLCAAVVGLALVDAAVAYATGLLTGRVGEGLVYDLRTQVFTHVQKQSVAFFTRAETGALISRLNTDVIGARQAVTTLLSNAASTILTLVFVIGTMIYLSWQLALLSLVLIPIFLPPIQLLARRMQRLTRRTMQLDAELSSMMSERFNVSGAILTKLFGRPEEESRLFGDRAARLRDVRAVTVLQARMMGILVSVVTALITAVVYGVGGYLTIQGTVQIGTLVAMAALLSRLYGPVNEISEIHVAALTTALSFERLFELLDMQPQVREREAARSLPVPPDGSAPDVRFEDVTFHYPTAADMPLGSLESIAMPEPGQPEDRLTLRGLSFHAPAGKLTALVGPSGAGKSTITHLVQRLYDPRSGTVYLGGQDLRELTLQSVRDAICTVSQEAHLFHDTLRANLLYARPEATEQELIDACVAAQIWDTVKVLPHGLDTVVGEHGYRFSGGEKQRLALARLLVKAASVVVLDEATAHLDSESELAIQHALRNALAGRTSLVIAHRLSTIREADQILVIDQGRVRERGTHEELLLAGGLYFELYRTQFAQRTADVPATA</sequence>
<evidence type="ECO:0000256" key="6">
    <source>
        <dbReference type="ARBA" id="ARBA00022741"/>
    </source>
</evidence>
<comment type="similarity">
    <text evidence="10">Belongs to the ABC transporter superfamily. Siderophore-Fe(3+) uptake transporter (SIUT) (TC 3.A.1.21) family.</text>
</comment>
<dbReference type="PANTHER" id="PTHR43394">
    <property type="entry name" value="ATP-DEPENDENT PERMEASE MDL1, MITOCHONDRIAL"/>
    <property type="match status" value="1"/>
</dbReference>
<organism evidence="14 15">
    <name type="scientific">Micromonospora matsumotoense</name>
    <dbReference type="NCBI Taxonomy" id="121616"/>
    <lineage>
        <taxon>Bacteria</taxon>
        <taxon>Bacillati</taxon>
        <taxon>Actinomycetota</taxon>
        <taxon>Actinomycetes</taxon>
        <taxon>Micromonosporales</taxon>
        <taxon>Micromonosporaceae</taxon>
        <taxon>Micromonospora</taxon>
    </lineage>
</organism>
<feature type="domain" description="ABC transmembrane type-1" evidence="13">
    <location>
        <begin position="37"/>
        <end position="312"/>
    </location>
</feature>
<keyword evidence="7 14" id="KW-0067">ATP-binding</keyword>
<keyword evidence="5 11" id="KW-0812">Transmembrane</keyword>
<dbReference type="PROSITE" id="PS50929">
    <property type="entry name" value="ABC_TM1F"/>
    <property type="match status" value="1"/>
</dbReference>
<dbReference type="PROSITE" id="PS00211">
    <property type="entry name" value="ABC_TRANSPORTER_1"/>
    <property type="match status" value="1"/>
</dbReference>
<evidence type="ECO:0000256" key="2">
    <source>
        <dbReference type="ARBA" id="ARBA00022448"/>
    </source>
</evidence>
<dbReference type="AlphaFoldDB" id="A0A1C5A4S0"/>
<accession>A0A1C5A4S0</accession>
<evidence type="ECO:0000256" key="9">
    <source>
        <dbReference type="ARBA" id="ARBA00023136"/>
    </source>
</evidence>
<evidence type="ECO:0000259" key="13">
    <source>
        <dbReference type="PROSITE" id="PS50929"/>
    </source>
</evidence>
<dbReference type="Pfam" id="PF00664">
    <property type="entry name" value="ABC_membrane"/>
    <property type="match status" value="1"/>
</dbReference>
<dbReference type="Pfam" id="PF00005">
    <property type="entry name" value="ABC_tran"/>
    <property type="match status" value="1"/>
</dbReference>
<keyword evidence="6" id="KW-0547">Nucleotide-binding</keyword>
<keyword evidence="3" id="KW-1003">Cell membrane</keyword>
<dbReference type="PROSITE" id="PS50893">
    <property type="entry name" value="ABC_TRANSPORTER_2"/>
    <property type="match status" value="1"/>
</dbReference>
<dbReference type="InterPro" id="IPR036640">
    <property type="entry name" value="ABC1_TM_sf"/>
</dbReference>
<dbReference type="RefSeq" id="WP_091250229.1">
    <property type="nucleotide sequence ID" value="NZ_FMCU01000013.1"/>
</dbReference>
<keyword evidence="9 11" id="KW-0472">Membrane</keyword>
<dbReference type="STRING" id="121616.GA0070216_113129"/>
<proteinExistence type="inferred from homology"/>
<dbReference type="InterPro" id="IPR039421">
    <property type="entry name" value="Type_1_exporter"/>
</dbReference>